<dbReference type="Pfam" id="PF02424">
    <property type="entry name" value="ApbE"/>
    <property type="match status" value="1"/>
</dbReference>
<evidence type="ECO:0000256" key="8">
    <source>
        <dbReference type="ARBA" id="ARBA00022842"/>
    </source>
</evidence>
<gene>
    <name evidence="11" type="ORF">SDC9_134470</name>
</gene>
<protein>
    <recommendedName>
        <fullName evidence="3">FAD:protein FMN transferase</fullName>
        <ecNumber evidence="2">2.7.1.180</ecNumber>
    </recommendedName>
    <alternativeName>
        <fullName evidence="9">Flavin transferase</fullName>
    </alternativeName>
</protein>
<sequence length="314" mass="32735">MPPSPRGATFTFRTMGTLGHASWSPAGLDLGDQLAGRADEIEQRLTRFSGNSEISRLTERWHAVSQDTAAVLRAADLLSVRTNGWFSPLLGAQVKAWEQLATGFLDSVPQPSKACGRIEVDAGRARLVDASPGSVDLGAIAKGYAADQLRDLAVVQGAGDVLISLGGSSIALAGAPAIIGLSSPWQGWDSFGTLDPVSGALSVSADPGTRIRRGRQRSHLLDPTTGSPAMTDLCAAIVCGADAMVCEAFSSAYLAMGLDAALLLDQTQPEIDTIFMTVDGRVLASPRLSIKANPGVQDWLRGQRRQAGAAVGAT</sequence>
<dbReference type="GO" id="GO:0046872">
    <property type="term" value="F:metal ion binding"/>
    <property type="evidence" value="ECO:0007669"/>
    <property type="project" value="UniProtKB-KW"/>
</dbReference>
<keyword evidence="5" id="KW-0808">Transferase</keyword>
<dbReference type="Gene3D" id="3.10.520.10">
    <property type="entry name" value="ApbE-like domains"/>
    <property type="match status" value="1"/>
</dbReference>
<keyword evidence="4" id="KW-0285">Flavoprotein</keyword>
<evidence type="ECO:0000256" key="5">
    <source>
        <dbReference type="ARBA" id="ARBA00022679"/>
    </source>
</evidence>
<dbReference type="InterPro" id="IPR003374">
    <property type="entry name" value="ApbE-like_sf"/>
</dbReference>
<evidence type="ECO:0000256" key="3">
    <source>
        <dbReference type="ARBA" id="ARBA00016337"/>
    </source>
</evidence>
<evidence type="ECO:0000256" key="6">
    <source>
        <dbReference type="ARBA" id="ARBA00022723"/>
    </source>
</evidence>
<dbReference type="EC" id="2.7.1.180" evidence="2"/>
<organism evidence="11">
    <name type="scientific">bioreactor metagenome</name>
    <dbReference type="NCBI Taxonomy" id="1076179"/>
    <lineage>
        <taxon>unclassified sequences</taxon>
        <taxon>metagenomes</taxon>
        <taxon>ecological metagenomes</taxon>
    </lineage>
</organism>
<dbReference type="SUPFAM" id="SSF143631">
    <property type="entry name" value="ApbE-like"/>
    <property type="match status" value="1"/>
</dbReference>
<dbReference type="EMBL" id="VSSQ01035204">
    <property type="protein sequence ID" value="MPM87374.1"/>
    <property type="molecule type" value="Genomic_DNA"/>
</dbReference>
<evidence type="ECO:0000256" key="7">
    <source>
        <dbReference type="ARBA" id="ARBA00022827"/>
    </source>
</evidence>
<dbReference type="GO" id="GO:0016740">
    <property type="term" value="F:transferase activity"/>
    <property type="evidence" value="ECO:0007669"/>
    <property type="project" value="UniProtKB-KW"/>
</dbReference>
<evidence type="ECO:0000256" key="2">
    <source>
        <dbReference type="ARBA" id="ARBA00011955"/>
    </source>
</evidence>
<keyword evidence="7" id="KW-0274">FAD</keyword>
<evidence type="ECO:0000256" key="4">
    <source>
        <dbReference type="ARBA" id="ARBA00022630"/>
    </source>
</evidence>
<dbReference type="AlphaFoldDB" id="A0A645DDA0"/>
<evidence type="ECO:0000256" key="10">
    <source>
        <dbReference type="ARBA" id="ARBA00048540"/>
    </source>
</evidence>
<proteinExistence type="predicted"/>
<accession>A0A645DDA0</accession>
<comment type="cofactor">
    <cofactor evidence="1">
        <name>Mg(2+)</name>
        <dbReference type="ChEBI" id="CHEBI:18420"/>
    </cofactor>
</comment>
<evidence type="ECO:0000256" key="1">
    <source>
        <dbReference type="ARBA" id="ARBA00001946"/>
    </source>
</evidence>
<dbReference type="InterPro" id="IPR024932">
    <property type="entry name" value="ApbE"/>
</dbReference>
<name>A0A645DDA0_9ZZZZ</name>
<dbReference type="PANTHER" id="PTHR30040">
    <property type="entry name" value="THIAMINE BIOSYNTHESIS LIPOPROTEIN APBE"/>
    <property type="match status" value="1"/>
</dbReference>
<keyword evidence="8" id="KW-0460">Magnesium</keyword>
<dbReference type="PANTHER" id="PTHR30040:SF2">
    <property type="entry name" value="FAD:PROTEIN FMN TRANSFERASE"/>
    <property type="match status" value="1"/>
</dbReference>
<comment type="caution">
    <text evidence="11">The sequence shown here is derived from an EMBL/GenBank/DDBJ whole genome shotgun (WGS) entry which is preliminary data.</text>
</comment>
<evidence type="ECO:0000313" key="11">
    <source>
        <dbReference type="EMBL" id="MPM87374.1"/>
    </source>
</evidence>
<reference evidence="11" key="1">
    <citation type="submission" date="2019-08" db="EMBL/GenBank/DDBJ databases">
        <authorList>
            <person name="Kucharzyk K."/>
            <person name="Murdoch R.W."/>
            <person name="Higgins S."/>
            <person name="Loffler F."/>
        </authorList>
    </citation>
    <scope>NUCLEOTIDE SEQUENCE</scope>
</reference>
<keyword evidence="6" id="KW-0479">Metal-binding</keyword>
<comment type="catalytic activity">
    <reaction evidence="10">
        <text>L-threonyl-[protein] + FAD = FMN-L-threonyl-[protein] + AMP + H(+)</text>
        <dbReference type="Rhea" id="RHEA:36847"/>
        <dbReference type="Rhea" id="RHEA-COMP:11060"/>
        <dbReference type="Rhea" id="RHEA-COMP:11061"/>
        <dbReference type="ChEBI" id="CHEBI:15378"/>
        <dbReference type="ChEBI" id="CHEBI:30013"/>
        <dbReference type="ChEBI" id="CHEBI:57692"/>
        <dbReference type="ChEBI" id="CHEBI:74257"/>
        <dbReference type="ChEBI" id="CHEBI:456215"/>
        <dbReference type="EC" id="2.7.1.180"/>
    </reaction>
</comment>
<evidence type="ECO:0000256" key="9">
    <source>
        <dbReference type="ARBA" id="ARBA00031306"/>
    </source>
</evidence>